<dbReference type="CDD" id="cd16926">
    <property type="entry name" value="HATPase_MutL-MLH-PMS-like"/>
    <property type="match status" value="1"/>
</dbReference>
<keyword evidence="8" id="KW-1185">Reference proteome</keyword>
<evidence type="ECO:0000256" key="1">
    <source>
        <dbReference type="ARBA" id="ARBA00006082"/>
    </source>
</evidence>
<dbReference type="InterPro" id="IPR013507">
    <property type="entry name" value="DNA_mismatch_S5_2-like"/>
</dbReference>
<dbReference type="FunFam" id="3.30.565.10:FF:000003">
    <property type="entry name" value="DNA mismatch repair endonuclease MutL"/>
    <property type="match status" value="1"/>
</dbReference>
<dbReference type="Gene3D" id="3.30.1370.100">
    <property type="entry name" value="MutL, C-terminal domain, regulatory subdomain"/>
    <property type="match status" value="1"/>
</dbReference>
<dbReference type="InterPro" id="IPR020667">
    <property type="entry name" value="DNA_mismatch_repair_MutL"/>
</dbReference>
<keyword evidence="2 4" id="KW-0227">DNA damage</keyword>
<dbReference type="InterPro" id="IPR038973">
    <property type="entry name" value="MutL/Mlh/Pms-like"/>
</dbReference>
<dbReference type="InterPro" id="IPR036890">
    <property type="entry name" value="HATPase_C_sf"/>
</dbReference>
<dbReference type="InterPro" id="IPR037198">
    <property type="entry name" value="MutL_C_sf"/>
</dbReference>
<protein>
    <recommendedName>
        <fullName evidence="4">DNA mismatch repair protein MutL</fullName>
    </recommendedName>
</protein>
<dbReference type="EMBL" id="VOTZ01000004">
    <property type="protein sequence ID" value="MCQ1537973.1"/>
    <property type="molecule type" value="Genomic_DNA"/>
</dbReference>
<dbReference type="CDD" id="cd00782">
    <property type="entry name" value="MutL_Trans"/>
    <property type="match status" value="1"/>
</dbReference>
<comment type="caution">
    <text evidence="7">The sequence shown here is derived from an EMBL/GenBank/DDBJ whole genome shotgun (WGS) entry which is preliminary data.</text>
</comment>
<dbReference type="RefSeq" id="WP_255331906.1">
    <property type="nucleotide sequence ID" value="NZ_VOTZ01000004.1"/>
</dbReference>
<feature type="domain" description="DNA mismatch repair protein S5" evidence="6">
    <location>
        <begin position="213"/>
        <end position="331"/>
    </location>
</feature>
<dbReference type="SMART" id="SM01340">
    <property type="entry name" value="DNA_mis_repair"/>
    <property type="match status" value="1"/>
</dbReference>
<name>A0ABD4TG77_9EURY</name>
<dbReference type="InterPro" id="IPR042121">
    <property type="entry name" value="MutL_C_regsub"/>
</dbReference>
<dbReference type="InterPro" id="IPR014790">
    <property type="entry name" value="MutL_C"/>
</dbReference>
<organism evidence="7 8">
    <name type="scientific">Methanocalculus taiwanensis</name>
    <dbReference type="NCBI Taxonomy" id="106207"/>
    <lineage>
        <taxon>Archaea</taxon>
        <taxon>Methanobacteriati</taxon>
        <taxon>Methanobacteriota</taxon>
        <taxon>Stenosarchaea group</taxon>
        <taxon>Methanomicrobia</taxon>
        <taxon>Methanomicrobiales</taxon>
        <taxon>Methanocalculaceae</taxon>
        <taxon>Methanocalculus</taxon>
    </lineage>
</organism>
<proteinExistence type="inferred from homology"/>
<evidence type="ECO:0000313" key="7">
    <source>
        <dbReference type="EMBL" id="MCQ1537973.1"/>
    </source>
</evidence>
<comment type="function">
    <text evidence="4">This protein is involved in the repair of mismatches in DNA. It is required for dam-dependent methyl-directed DNA mismatch repair. May act as a 'molecular matchmaker', a protein that promotes the formation of a stable complex between two or more DNA-binding proteins in an ATP-dependent manner without itself being part of a final effector complex.</text>
</comment>
<dbReference type="PANTHER" id="PTHR10073:SF12">
    <property type="entry name" value="DNA MISMATCH REPAIR PROTEIN MLH1"/>
    <property type="match status" value="1"/>
</dbReference>
<evidence type="ECO:0000256" key="2">
    <source>
        <dbReference type="ARBA" id="ARBA00022763"/>
    </source>
</evidence>
<dbReference type="SUPFAM" id="SSF54211">
    <property type="entry name" value="Ribosomal protein S5 domain 2-like"/>
    <property type="match status" value="1"/>
</dbReference>
<evidence type="ECO:0000313" key="8">
    <source>
        <dbReference type="Proteomes" id="UP001524383"/>
    </source>
</evidence>
<keyword evidence="7" id="KW-0378">Hydrolase</keyword>
<dbReference type="InterPro" id="IPR020568">
    <property type="entry name" value="Ribosomal_Su5_D2-typ_SF"/>
</dbReference>
<dbReference type="SUPFAM" id="SSF55874">
    <property type="entry name" value="ATPase domain of HSP90 chaperone/DNA topoisomerase II/histidine kinase"/>
    <property type="match status" value="1"/>
</dbReference>
<dbReference type="Gene3D" id="3.30.230.10">
    <property type="match status" value="1"/>
</dbReference>
<dbReference type="Pfam" id="PF08676">
    <property type="entry name" value="MutL_C"/>
    <property type="match status" value="1"/>
</dbReference>
<dbReference type="NCBIfam" id="TIGR00585">
    <property type="entry name" value="mutl"/>
    <property type="match status" value="1"/>
</dbReference>
<dbReference type="InterPro" id="IPR042120">
    <property type="entry name" value="MutL_C_dimsub"/>
</dbReference>
<accession>A0ABD4TG77</accession>
<dbReference type="Gene3D" id="3.30.565.10">
    <property type="entry name" value="Histidine kinase-like ATPase, C-terminal domain"/>
    <property type="match status" value="1"/>
</dbReference>
<evidence type="ECO:0000259" key="5">
    <source>
        <dbReference type="SMART" id="SM00853"/>
    </source>
</evidence>
<comment type="similarity">
    <text evidence="1 4">Belongs to the DNA mismatch repair MutL/HexB family.</text>
</comment>
<keyword evidence="3 4" id="KW-0234">DNA repair</keyword>
<feature type="domain" description="MutL C-terminal dimerisation" evidence="5">
    <location>
        <begin position="401"/>
        <end position="543"/>
    </location>
</feature>
<dbReference type="GO" id="GO:0006298">
    <property type="term" value="P:mismatch repair"/>
    <property type="evidence" value="ECO:0007669"/>
    <property type="project" value="UniProtKB-UniRule"/>
</dbReference>
<evidence type="ECO:0000256" key="4">
    <source>
        <dbReference type="HAMAP-Rule" id="MF_00149"/>
    </source>
</evidence>
<gene>
    <name evidence="4 7" type="primary">mutL</name>
    <name evidence="7" type="ORF">FTO68_03080</name>
</gene>
<dbReference type="GO" id="GO:0004519">
    <property type="term" value="F:endonuclease activity"/>
    <property type="evidence" value="ECO:0007669"/>
    <property type="project" value="UniProtKB-KW"/>
</dbReference>
<evidence type="ECO:0000259" key="6">
    <source>
        <dbReference type="SMART" id="SM01340"/>
    </source>
</evidence>
<keyword evidence="7" id="KW-0540">Nuclease</keyword>
<dbReference type="Gene3D" id="3.30.1540.20">
    <property type="entry name" value="MutL, C-terminal domain, dimerisation subdomain"/>
    <property type="match status" value="1"/>
</dbReference>
<dbReference type="InterPro" id="IPR002099">
    <property type="entry name" value="MutL/Mlh/PMS"/>
</dbReference>
<dbReference type="Pfam" id="PF13589">
    <property type="entry name" value="HATPase_c_3"/>
    <property type="match status" value="1"/>
</dbReference>
<dbReference type="PANTHER" id="PTHR10073">
    <property type="entry name" value="DNA MISMATCH REPAIR PROTEIN MLH, PMS, MUTL"/>
    <property type="match status" value="1"/>
</dbReference>
<dbReference type="PROSITE" id="PS00058">
    <property type="entry name" value="DNA_MISMATCH_REPAIR_1"/>
    <property type="match status" value="1"/>
</dbReference>
<dbReference type="InterPro" id="IPR014721">
    <property type="entry name" value="Ribsml_uS5_D2-typ_fold_subgr"/>
</dbReference>
<dbReference type="Proteomes" id="UP001524383">
    <property type="component" value="Unassembled WGS sequence"/>
</dbReference>
<dbReference type="InterPro" id="IPR014762">
    <property type="entry name" value="DNA_mismatch_repair_CS"/>
</dbReference>
<dbReference type="SMART" id="SM00853">
    <property type="entry name" value="MutL_C"/>
    <property type="match status" value="1"/>
</dbReference>
<evidence type="ECO:0000256" key="3">
    <source>
        <dbReference type="ARBA" id="ARBA00023204"/>
    </source>
</evidence>
<dbReference type="AlphaFoldDB" id="A0ABD4TG77"/>
<reference evidence="7 8" key="1">
    <citation type="submission" date="2019-08" db="EMBL/GenBank/DDBJ databases">
        <authorList>
            <person name="Chen S.-C."/>
            <person name="Lai M.-C."/>
            <person name="You Y.-T."/>
        </authorList>
    </citation>
    <scope>NUCLEOTIDE SEQUENCE [LARGE SCALE GENOMIC DNA]</scope>
    <source>
        <strain evidence="7 8">P2F9704a</strain>
    </source>
</reference>
<keyword evidence="7" id="KW-0255">Endonuclease</keyword>
<sequence>MADPTIHLLDEETISHIAAGEVVERPASVVKELVENAIDAGATRIRVHIKSDSTEIRRITVIDDGRGMSPEDAPLAFRQHATSKIRTAGDLAEISTLGFRGEALASIAAVSEVTLTSRRREDVAGIKITLSGGLITDLSECAAPPGTMIEVGSLFFNTPARRKFLRTVSTELAHVFDLMERSALSHPEISFQLMHQEKEKFATSGRGDLPDTIQSLFGGDLARILITLSPLRGEMPVVGYVAYPLGSRTTRNQIYISVNGRQIASPSLVRAIRDGFGTSLAKGEYPFAVIDCRINPGEVDVNVHPTKREVKFSSERQVVDAVRTTVWSAVTEKGQEQQIIQAAIQRPLSGERDAAPQLTISQPVVSEGSATYGRSDRQLRQTALTGSPAPVPADATPVYRVLGQVDGTYIVATGADEELVIIDQHAAHEKIVFDQLQQRDGESSAFQHLLVPVIVSLSRKDAALVMDASEDLRSAGFVIEEFGGDTFAVQAVPAGPVKLDDPGEVTSLLLEVIEGIRGPAGERRMRVFKTIACRAAIKGNTRLSQEQMERLVHQLILAGPPYACPHGRPALVRFGSADLEHLFRRR</sequence>
<dbReference type="SUPFAM" id="SSF118116">
    <property type="entry name" value="DNA mismatch repair protein MutL"/>
    <property type="match status" value="1"/>
</dbReference>
<dbReference type="HAMAP" id="MF_00149">
    <property type="entry name" value="DNA_mis_repair"/>
    <property type="match status" value="1"/>
</dbReference>
<dbReference type="Pfam" id="PF01119">
    <property type="entry name" value="DNA_mis_repair"/>
    <property type="match status" value="1"/>
</dbReference>